<dbReference type="AlphaFoldDB" id="A0A0C9VLZ6"/>
<dbReference type="OrthoDB" id="3246013at2759"/>
<proteinExistence type="predicted"/>
<protein>
    <submittedName>
        <fullName evidence="1">Uncharacterized protein</fullName>
    </submittedName>
</protein>
<accession>A0A0C9VLZ6</accession>
<keyword evidence="2" id="KW-1185">Reference proteome</keyword>
<evidence type="ECO:0000313" key="2">
    <source>
        <dbReference type="Proteomes" id="UP000053820"/>
    </source>
</evidence>
<dbReference type="EMBL" id="KN839920">
    <property type="protein sequence ID" value="KIJ58640.1"/>
    <property type="molecule type" value="Genomic_DNA"/>
</dbReference>
<dbReference type="Proteomes" id="UP000053820">
    <property type="component" value="Unassembled WGS sequence"/>
</dbReference>
<evidence type="ECO:0000313" key="1">
    <source>
        <dbReference type="EMBL" id="KIJ58640.1"/>
    </source>
</evidence>
<gene>
    <name evidence="1" type="ORF">HYDPIDRAFT_171208</name>
</gene>
<reference evidence="1 2" key="1">
    <citation type="submission" date="2014-04" db="EMBL/GenBank/DDBJ databases">
        <title>Evolutionary Origins and Diversification of the Mycorrhizal Mutualists.</title>
        <authorList>
            <consortium name="DOE Joint Genome Institute"/>
            <consortium name="Mycorrhizal Genomics Consortium"/>
            <person name="Kohler A."/>
            <person name="Kuo A."/>
            <person name="Nagy L.G."/>
            <person name="Floudas D."/>
            <person name="Copeland A."/>
            <person name="Barry K.W."/>
            <person name="Cichocki N."/>
            <person name="Veneault-Fourrey C."/>
            <person name="LaButti K."/>
            <person name="Lindquist E.A."/>
            <person name="Lipzen A."/>
            <person name="Lundell T."/>
            <person name="Morin E."/>
            <person name="Murat C."/>
            <person name="Riley R."/>
            <person name="Ohm R."/>
            <person name="Sun H."/>
            <person name="Tunlid A."/>
            <person name="Henrissat B."/>
            <person name="Grigoriev I.V."/>
            <person name="Hibbett D.S."/>
            <person name="Martin F."/>
        </authorList>
    </citation>
    <scope>NUCLEOTIDE SEQUENCE [LARGE SCALE GENOMIC DNA]</scope>
    <source>
        <strain evidence="1 2">MD-312</strain>
    </source>
</reference>
<dbReference type="HOGENOM" id="CLU_006344_15_0_1"/>
<name>A0A0C9VLZ6_9AGAM</name>
<sequence length="290" mass="32196">MESKHIKAVKEPWRCSNRFEALGQRLDKLSAAKQHFTDCGLMAGQALPVHLQPVVAPQQSAHELGSDEDKVDDTGAMGGEPASYSVELVKCHICNLPCNALELGVLLDVPHWLPLTQHFLYDHENPNAEVAGKVTVFPSAVTTFYAPSDQSGIGRMHRQIIQSTSSWRKGPSRHNCVFVDNGGDGEGFCGLLVARVRMFFSCMHKGCVYSCTLLQWFLRVADEPDEETGMWVVSPELDKRGEWVTSILQVFWGIKIASGIHHAAHYFTFPDVSWPCGQVGNGYDWVLRGN</sequence>
<organism evidence="1 2">
    <name type="scientific">Hydnomerulius pinastri MD-312</name>
    <dbReference type="NCBI Taxonomy" id="994086"/>
    <lineage>
        <taxon>Eukaryota</taxon>
        <taxon>Fungi</taxon>
        <taxon>Dikarya</taxon>
        <taxon>Basidiomycota</taxon>
        <taxon>Agaricomycotina</taxon>
        <taxon>Agaricomycetes</taxon>
        <taxon>Agaricomycetidae</taxon>
        <taxon>Boletales</taxon>
        <taxon>Boletales incertae sedis</taxon>
        <taxon>Leucogyrophana</taxon>
    </lineage>
</organism>